<dbReference type="Proteomes" id="UP000015104">
    <property type="component" value="Unassembled WGS sequence"/>
</dbReference>
<dbReference type="AlphaFoldDB" id="T1L099"/>
<protein>
    <submittedName>
        <fullName evidence="1">Uncharacterized protein</fullName>
    </submittedName>
</protein>
<evidence type="ECO:0000313" key="2">
    <source>
        <dbReference type="Proteomes" id="UP000015104"/>
    </source>
</evidence>
<dbReference type="EMBL" id="CAEY01000764">
    <property type="status" value="NOT_ANNOTATED_CDS"/>
    <property type="molecule type" value="Genomic_DNA"/>
</dbReference>
<sequence length="37" mass="4153">MTKLGSSSILGMNLFGCKFCDKMPDNTTQFTVFQVVY</sequence>
<evidence type="ECO:0000313" key="1">
    <source>
        <dbReference type="EnsemblMetazoa" id="tetur29g01750.1"/>
    </source>
</evidence>
<name>T1L099_TETUR</name>
<accession>T1L099</accession>
<dbReference type="HOGENOM" id="CLU_3351696_0_0_1"/>
<proteinExistence type="predicted"/>
<reference evidence="1" key="2">
    <citation type="submission" date="2015-06" db="UniProtKB">
        <authorList>
            <consortium name="EnsemblMetazoa"/>
        </authorList>
    </citation>
    <scope>IDENTIFICATION</scope>
</reference>
<dbReference type="EMBL" id="CAEY01000763">
    <property type="status" value="NOT_ANNOTATED_CDS"/>
    <property type="molecule type" value="Genomic_DNA"/>
</dbReference>
<reference evidence="2" key="1">
    <citation type="submission" date="2011-08" db="EMBL/GenBank/DDBJ databases">
        <authorList>
            <person name="Rombauts S."/>
        </authorList>
    </citation>
    <scope>NUCLEOTIDE SEQUENCE</scope>
    <source>
        <strain evidence="2">London</strain>
    </source>
</reference>
<dbReference type="EnsemblMetazoa" id="tetur29g01750.1">
    <property type="protein sequence ID" value="tetur29g01750.1"/>
    <property type="gene ID" value="tetur29g01750"/>
</dbReference>
<keyword evidence="2" id="KW-1185">Reference proteome</keyword>
<organism evidence="1 2">
    <name type="scientific">Tetranychus urticae</name>
    <name type="common">Two-spotted spider mite</name>
    <dbReference type="NCBI Taxonomy" id="32264"/>
    <lineage>
        <taxon>Eukaryota</taxon>
        <taxon>Metazoa</taxon>
        <taxon>Ecdysozoa</taxon>
        <taxon>Arthropoda</taxon>
        <taxon>Chelicerata</taxon>
        <taxon>Arachnida</taxon>
        <taxon>Acari</taxon>
        <taxon>Acariformes</taxon>
        <taxon>Trombidiformes</taxon>
        <taxon>Prostigmata</taxon>
        <taxon>Eleutherengona</taxon>
        <taxon>Raphignathae</taxon>
        <taxon>Tetranychoidea</taxon>
        <taxon>Tetranychidae</taxon>
        <taxon>Tetranychus</taxon>
    </lineage>
</organism>